<feature type="binding site" evidence="16">
    <location>
        <position position="440"/>
    </location>
    <ligand>
        <name>L-glutamate</name>
        <dbReference type="ChEBI" id="CHEBI:29985"/>
    </ligand>
</feature>
<evidence type="ECO:0000256" key="1">
    <source>
        <dbReference type="ARBA" id="ARBA00008685"/>
    </source>
</evidence>
<dbReference type="SMART" id="SM00918">
    <property type="entry name" value="Lig_chan-Glu_bd"/>
    <property type="match status" value="1"/>
</dbReference>
<comment type="similarity">
    <text evidence="1 19">Belongs to the glutamate-gated ion channel (TC 1.A.10.1) family.</text>
</comment>
<evidence type="ECO:0000256" key="18">
    <source>
        <dbReference type="PIRSR" id="PIRSR601508-3"/>
    </source>
</evidence>
<keyword evidence="3 19" id="KW-1003">Cell membrane</keyword>
<dbReference type="FunFam" id="3.40.190.10:FF:000060">
    <property type="entry name" value="Glutamate receptor ionotropic, kainate 1"/>
    <property type="match status" value="1"/>
</dbReference>
<dbReference type="InterPro" id="IPR019594">
    <property type="entry name" value="Glu/Gly-bd"/>
</dbReference>
<evidence type="ECO:0000256" key="17">
    <source>
        <dbReference type="PIRSR" id="PIRSR601508-2"/>
    </source>
</evidence>
<dbReference type="PRINTS" id="PR00177">
    <property type="entry name" value="NMDARECEPTOR"/>
</dbReference>
<dbReference type="GO" id="GO:0038023">
    <property type="term" value="F:signaling receptor activity"/>
    <property type="evidence" value="ECO:0007669"/>
    <property type="project" value="InterPro"/>
</dbReference>
<keyword evidence="24" id="KW-1185">Reference proteome</keyword>
<keyword evidence="7 19" id="KW-0770">Synapse</keyword>
<feature type="binding site" evidence="16">
    <location>
        <position position="224"/>
    </location>
    <ligand>
        <name>L-glutamate</name>
        <dbReference type="ChEBI" id="CHEBI:29985"/>
    </ligand>
</feature>
<evidence type="ECO:0000259" key="21">
    <source>
        <dbReference type="SMART" id="SM00079"/>
    </source>
</evidence>
<evidence type="ECO:0000256" key="9">
    <source>
        <dbReference type="ARBA" id="ARBA00023136"/>
    </source>
</evidence>
<dbReference type="SUPFAM" id="SSF53850">
    <property type="entry name" value="Periplasmic binding protein-like II"/>
    <property type="match status" value="1"/>
</dbReference>
<evidence type="ECO:0000256" key="5">
    <source>
        <dbReference type="ARBA" id="ARBA00022729"/>
    </source>
</evidence>
<comment type="caution">
    <text evidence="23">The sequence shown here is derived from an EMBL/GenBank/DDBJ whole genome shotgun (WGS) entry which is preliminary data.</text>
</comment>
<dbReference type="EMBL" id="JANPWB010000010">
    <property type="protein sequence ID" value="KAJ1144765.1"/>
    <property type="molecule type" value="Genomic_DNA"/>
</dbReference>
<evidence type="ECO:0000256" key="20">
    <source>
        <dbReference type="SAM" id="MobiDB-lite"/>
    </source>
</evidence>
<feature type="site" description="Crucial to convey clamshell closure to channel opening" evidence="17">
    <location>
        <position position="370"/>
    </location>
</feature>
<evidence type="ECO:0000256" key="15">
    <source>
        <dbReference type="ARBA" id="ARBA00034104"/>
    </source>
</evidence>
<keyword evidence="10 19" id="KW-0675">Receptor</keyword>
<evidence type="ECO:0000256" key="4">
    <source>
        <dbReference type="ARBA" id="ARBA00022692"/>
    </source>
</evidence>
<keyword evidence="8 19" id="KW-0406">Ion transport</keyword>
<keyword evidence="6 19" id="KW-1133">Transmembrane helix</keyword>
<evidence type="ECO:0000256" key="3">
    <source>
        <dbReference type="ARBA" id="ARBA00022475"/>
    </source>
</evidence>
<keyword evidence="14 19" id="KW-0407">Ion channel</keyword>
<evidence type="ECO:0000256" key="13">
    <source>
        <dbReference type="ARBA" id="ARBA00023286"/>
    </source>
</evidence>
<keyword evidence="2 19" id="KW-0813">Transport</keyword>
<feature type="transmembrane region" description="Helical" evidence="19">
    <location>
        <begin position="270"/>
        <end position="288"/>
    </location>
</feature>
<comment type="subcellular location">
    <subcellularLocation>
        <location evidence="15 19">Postsynaptic cell membrane</location>
        <topology evidence="15 19">Multi-pass membrane protein</topology>
    </subcellularLocation>
</comment>
<feature type="binding site" evidence="16">
    <location>
        <position position="222"/>
    </location>
    <ligand>
        <name>L-glutamate</name>
        <dbReference type="ChEBI" id="CHEBI:29985"/>
    </ligand>
</feature>
<feature type="binding site" evidence="16">
    <location>
        <position position="391"/>
    </location>
    <ligand>
        <name>L-glutamate</name>
        <dbReference type="ChEBI" id="CHEBI:29985"/>
    </ligand>
</feature>
<evidence type="ECO:0000256" key="2">
    <source>
        <dbReference type="ARBA" id="ARBA00022448"/>
    </source>
</evidence>
<keyword evidence="5" id="KW-0732">Signal</keyword>
<feature type="domain" description="Ionotropic glutamate receptor L-glutamate and glycine-binding" evidence="22">
    <location>
        <begin position="157"/>
        <end position="213"/>
    </location>
</feature>
<evidence type="ECO:0000259" key="22">
    <source>
        <dbReference type="SMART" id="SM00918"/>
    </source>
</evidence>
<evidence type="ECO:0000256" key="16">
    <source>
        <dbReference type="PIRSR" id="PIRSR601508-1"/>
    </source>
</evidence>
<keyword evidence="18" id="KW-1015">Disulfide bond</keyword>
<evidence type="ECO:0000256" key="7">
    <source>
        <dbReference type="ARBA" id="ARBA00023018"/>
    </source>
</evidence>
<dbReference type="FunFam" id="3.40.190.10:FF:000364">
    <property type="entry name" value="Si:dkey-183j2.10"/>
    <property type="match status" value="1"/>
</dbReference>
<keyword evidence="11" id="KW-0325">Glycoprotein</keyword>
<evidence type="ECO:0000256" key="14">
    <source>
        <dbReference type="ARBA" id="ARBA00023303"/>
    </source>
</evidence>
<protein>
    <recommendedName>
        <fullName evidence="19">Glutamate receptor</fullName>
    </recommendedName>
</protein>
<keyword evidence="13 19" id="KW-1071">Ligand-gated ion channel</keyword>
<evidence type="ECO:0000256" key="12">
    <source>
        <dbReference type="ARBA" id="ARBA00023257"/>
    </source>
</evidence>
<keyword evidence="4 19" id="KW-0812">Transmembrane</keyword>
<evidence type="ECO:0000313" key="23">
    <source>
        <dbReference type="EMBL" id="KAJ1144765.1"/>
    </source>
</evidence>
<dbReference type="Proteomes" id="UP001066276">
    <property type="component" value="Chromosome 6"/>
</dbReference>
<feature type="transmembrane region" description="Helical" evidence="19">
    <location>
        <begin position="336"/>
        <end position="359"/>
    </location>
</feature>
<accession>A0AAV7QXQ8</accession>
<dbReference type="AlphaFoldDB" id="A0AAV7QXQ8"/>
<dbReference type="InterPro" id="IPR015683">
    <property type="entry name" value="Ionotropic_Glu_rcpt"/>
</dbReference>
<dbReference type="PANTHER" id="PTHR18966">
    <property type="entry name" value="IONOTROPIC GLUTAMATE RECEPTOR"/>
    <property type="match status" value="1"/>
</dbReference>
<feature type="binding site" evidence="16">
    <location>
        <position position="229"/>
    </location>
    <ligand>
        <name>L-glutamate</name>
        <dbReference type="ChEBI" id="CHEBI:29985"/>
    </ligand>
</feature>
<sequence>MPLRPDGPRRQTCLRSEAEVHSEDNIPDGQGGSPRHWRKTDLQDPINRHLVTWKETRKSDFITQGALARKDGLICGENLCKYMDVVKSGTYTSSRGTVPAAMVRTMGFLICVIALILLGEPSHVGAEEKKGGAEEADKIAATRAQQTLTVTTILQAPFTMVKDIDLEGYCVELMYDLAKKLGFSFTLSVVKDGKYGAQNEAGNWSGMIGEVVRKEADLAMAPLTITAAREEVVDFTKPFMQTGISILLKKDSTAQESFLFHFLRPFSAETWIGVFVAYFVTCLCLYIVARLSPCEWIEPPAEKKKFTFLNSLWFGAGALTLQGAEPHPKSLSARIIAVIWWVFTIIVVAAYIASFAAMLKSGNEEAPTSIQSFEDLAKQRAIEYGTIEGSSTFNFFKTSKNPTYRIIYEYMERRKEYVMVRTVSEGLQRVKESNYAFIGESVMQDLFVARDCSLMRAPEVIGARGYGIAASLGSPWTETLSIAILQMSESGHLDYLREKWWGGSCSKESSPGYSPLQPQTLGGLFLILSIGLALAVIVSLMELAFKAKATAEEQKKPCCSAFTDEIGRRFRSREEENPENPEKVQP</sequence>
<feature type="binding site" evidence="16">
    <location>
        <position position="392"/>
    </location>
    <ligand>
        <name>L-glutamate</name>
        <dbReference type="ChEBI" id="CHEBI:29985"/>
    </ligand>
</feature>
<feature type="region of interest" description="Disordered" evidence="20">
    <location>
        <begin position="16"/>
        <end position="41"/>
    </location>
</feature>
<feature type="site" description="Interaction with the cone snail toxin Con-ikot-ikot" evidence="17">
    <location>
        <position position="397"/>
    </location>
</feature>
<evidence type="ECO:0000313" key="24">
    <source>
        <dbReference type="Proteomes" id="UP001066276"/>
    </source>
</evidence>
<feature type="disulfide bond" evidence="18">
    <location>
        <begin position="452"/>
        <end position="505"/>
    </location>
</feature>
<dbReference type="SUPFAM" id="SSF81324">
    <property type="entry name" value="Voltage-gated potassium channels"/>
    <property type="match status" value="1"/>
</dbReference>
<dbReference type="Pfam" id="PF10613">
    <property type="entry name" value="Lig_chan-Glu_bd"/>
    <property type="match status" value="1"/>
</dbReference>
<proteinExistence type="inferred from homology"/>
<dbReference type="CDD" id="cd13685">
    <property type="entry name" value="PBP2_iGluR_non_NMDA_like"/>
    <property type="match status" value="1"/>
</dbReference>
<dbReference type="Gene3D" id="3.40.190.10">
    <property type="entry name" value="Periplasmic binding protein-like II"/>
    <property type="match status" value="2"/>
</dbReference>
<keyword evidence="9 19" id="KW-0472">Membrane</keyword>
<dbReference type="GO" id="GO:0015276">
    <property type="term" value="F:ligand-gated monoatomic ion channel activity"/>
    <property type="evidence" value="ECO:0007669"/>
    <property type="project" value="InterPro"/>
</dbReference>
<feature type="transmembrane region" description="Helical" evidence="19">
    <location>
        <begin position="521"/>
        <end position="545"/>
    </location>
</feature>
<organism evidence="23 24">
    <name type="scientific">Pleurodeles waltl</name>
    <name type="common">Iberian ribbed newt</name>
    <dbReference type="NCBI Taxonomy" id="8319"/>
    <lineage>
        <taxon>Eukaryota</taxon>
        <taxon>Metazoa</taxon>
        <taxon>Chordata</taxon>
        <taxon>Craniata</taxon>
        <taxon>Vertebrata</taxon>
        <taxon>Euteleostomi</taxon>
        <taxon>Amphibia</taxon>
        <taxon>Batrachia</taxon>
        <taxon>Caudata</taxon>
        <taxon>Salamandroidea</taxon>
        <taxon>Salamandridae</taxon>
        <taxon>Pleurodelinae</taxon>
        <taxon>Pleurodeles</taxon>
    </lineage>
</organism>
<evidence type="ECO:0000256" key="11">
    <source>
        <dbReference type="ARBA" id="ARBA00023180"/>
    </source>
</evidence>
<dbReference type="Pfam" id="PF00060">
    <property type="entry name" value="Lig_chan"/>
    <property type="match status" value="1"/>
</dbReference>
<evidence type="ECO:0000256" key="10">
    <source>
        <dbReference type="ARBA" id="ARBA00023170"/>
    </source>
</evidence>
<name>A0AAV7QXQ8_PLEWA</name>
<feature type="domain" description="Ionotropic glutamate receptor C-terminal" evidence="21">
    <location>
        <begin position="147"/>
        <end position="503"/>
    </location>
</feature>
<dbReference type="InterPro" id="IPR001320">
    <property type="entry name" value="Iontro_rcpt_C"/>
</dbReference>
<comment type="function">
    <text evidence="19">Receptor for glutamate that functions as a ligand-gated ion channel in the central nervous system and plays an important role in excitatory synaptic transmission. L-glutamate acts as an excitatory neurotransmitter at many synapses in the central nervous system.</text>
</comment>
<keyword evidence="12 19" id="KW-0628">Postsynaptic cell membrane</keyword>
<evidence type="ECO:0000256" key="8">
    <source>
        <dbReference type="ARBA" id="ARBA00023065"/>
    </source>
</evidence>
<dbReference type="FunFam" id="1.10.287.70:FF:000143">
    <property type="entry name" value="Probable glutamate receptor"/>
    <property type="match status" value="1"/>
</dbReference>
<gene>
    <name evidence="23" type="ORF">NDU88_011062</name>
</gene>
<evidence type="ECO:0000256" key="6">
    <source>
        <dbReference type="ARBA" id="ARBA00022989"/>
    </source>
</evidence>
<reference evidence="23" key="1">
    <citation type="journal article" date="2022" name="bioRxiv">
        <title>Sequencing and chromosome-scale assembly of the giantPleurodeles waltlgenome.</title>
        <authorList>
            <person name="Brown T."/>
            <person name="Elewa A."/>
            <person name="Iarovenko S."/>
            <person name="Subramanian E."/>
            <person name="Araus A.J."/>
            <person name="Petzold A."/>
            <person name="Susuki M."/>
            <person name="Suzuki K.-i.T."/>
            <person name="Hayashi T."/>
            <person name="Toyoda A."/>
            <person name="Oliveira C."/>
            <person name="Osipova E."/>
            <person name="Leigh N.D."/>
            <person name="Simon A."/>
            <person name="Yun M.H."/>
        </authorList>
    </citation>
    <scope>NUCLEOTIDE SEQUENCE</scope>
    <source>
        <strain evidence="23">20211129_DDA</strain>
        <tissue evidence="23">Liver</tissue>
    </source>
</reference>
<dbReference type="InterPro" id="IPR001508">
    <property type="entry name" value="Iono_Glu_rcpt_met"/>
</dbReference>
<evidence type="ECO:0000256" key="19">
    <source>
        <dbReference type="RuleBase" id="RU367118"/>
    </source>
</evidence>
<dbReference type="SMART" id="SM00079">
    <property type="entry name" value="PBPe"/>
    <property type="match status" value="1"/>
</dbReference>
<dbReference type="Gene3D" id="1.10.287.70">
    <property type="match status" value="1"/>
</dbReference>
<dbReference type="GO" id="GO:0045211">
    <property type="term" value="C:postsynaptic membrane"/>
    <property type="evidence" value="ECO:0007669"/>
    <property type="project" value="UniProtKB-SubCell"/>
</dbReference>